<evidence type="ECO:0000256" key="15">
    <source>
        <dbReference type="ARBA" id="ARBA00040883"/>
    </source>
</evidence>
<dbReference type="PANTHER" id="PTHR34265">
    <property type="entry name" value="TYPE III PANTOTHENATE KINASE"/>
    <property type="match status" value="1"/>
</dbReference>
<evidence type="ECO:0000313" key="18">
    <source>
        <dbReference type="Proteomes" id="UP001595710"/>
    </source>
</evidence>
<keyword evidence="9 16" id="KW-0547">Nucleotide-binding</keyword>
<evidence type="ECO:0000256" key="8">
    <source>
        <dbReference type="ARBA" id="ARBA00022679"/>
    </source>
</evidence>
<feature type="binding site" evidence="16">
    <location>
        <position position="117"/>
    </location>
    <ligand>
        <name>ATP</name>
        <dbReference type="ChEBI" id="CHEBI:30616"/>
    </ligand>
</feature>
<dbReference type="EMBL" id="JBHRYN010000016">
    <property type="protein sequence ID" value="MFC3702705.1"/>
    <property type="molecule type" value="Genomic_DNA"/>
</dbReference>
<keyword evidence="13 16" id="KW-0173">Coenzyme A biosynthesis</keyword>
<evidence type="ECO:0000256" key="7">
    <source>
        <dbReference type="ARBA" id="ARBA00022490"/>
    </source>
</evidence>
<evidence type="ECO:0000256" key="4">
    <source>
        <dbReference type="ARBA" id="ARBA00005225"/>
    </source>
</evidence>
<comment type="caution">
    <text evidence="17">The sequence shown here is derived from an EMBL/GenBank/DDBJ whole genome shotgun (WGS) entry which is preliminary data.</text>
</comment>
<comment type="function">
    <text evidence="16">Catalyzes the phosphorylation of pantothenate (Pan), the first step in CoA biosynthesis.</text>
</comment>
<comment type="similarity">
    <text evidence="14 16">Belongs to the type III pantothenate kinase family.</text>
</comment>
<sequence length="236" mass="25314">MVSDQPLFLDSGNTRLKWGYKDRTGSIEDSSELTALIRQFNISNIVLASVTQKWTPATLSGLFPSILVRSAIVEQGLDGLMLAYKDESSLGVDRWLNMLAAMHHSPTGFKVVVSMGTAMTIDVVDSNRHIGGYIVPGLLTQAKSLHQNASALPMVEFSGGAELGGNTQDCINHGILRSAVALVEATVAPLAGQAMVFVTGGDAGYLSNSLGVEHKVNRNLIFDGLKTYWLAKHRDG</sequence>
<evidence type="ECO:0000256" key="13">
    <source>
        <dbReference type="ARBA" id="ARBA00022993"/>
    </source>
</evidence>
<dbReference type="NCBIfam" id="TIGR00671">
    <property type="entry name" value="baf"/>
    <property type="match status" value="1"/>
</dbReference>
<proteinExistence type="inferred from homology"/>
<feature type="binding site" evidence="16">
    <location>
        <position position="167"/>
    </location>
    <ligand>
        <name>substrate</name>
    </ligand>
</feature>
<feature type="binding site" evidence="16">
    <location>
        <begin position="91"/>
        <end position="94"/>
    </location>
    <ligand>
        <name>substrate</name>
    </ligand>
</feature>
<dbReference type="RefSeq" id="WP_290280574.1">
    <property type="nucleotide sequence ID" value="NZ_JAUFQI010000001.1"/>
</dbReference>
<accession>A0ABV7WTS3</accession>
<name>A0ABV7WTS3_9GAMM</name>
<dbReference type="Gene3D" id="3.30.420.40">
    <property type="match status" value="2"/>
</dbReference>
<keyword evidence="18" id="KW-1185">Reference proteome</keyword>
<keyword evidence="8 16" id="KW-0808">Transferase</keyword>
<comment type="cofactor">
    <cofactor evidence="16">
        <name>NH4(+)</name>
        <dbReference type="ChEBI" id="CHEBI:28938"/>
    </cofactor>
    <cofactor evidence="16">
        <name>K(+)</name>
        <dbReference type="ChEBI" id="CHEBI:29103"/>
    </cofactor>
    <text evidence="16">A monovalent cation. Ammonium or potassium.</text>
</comment>
<evidence type="ECO:0000256" key="10">
    <source>
        <dbReference type="ARBA" id="ARBA00022777"/>
    </source>
</evidence>
<comment type="catalytic activity">
    <reaction evidence="1 16">
        <text>(R)-pantothenate + ATP = (R)-4'-phosphopantothenate + ADP + H(+)</text>
        <dbReference type="Rhea" id="RHEA:16373"/>
        <dbReference type="ChEBI" id="CHEBI:10986"/>
        <dbReference type="ChEBI" id="CHEBI:15378"/>
        <dbReference type="ChEBI" id="CHEBI:29032"/>
        <dbReference type="ChEBI" id="CHEBI:30616"/>
        <dbReference type="ChEBI" id="CHEBI:456216"/>
        <dbReference type="EC" id="2.7.1.33"/>
    </reaction>
</comment>
<organism evidence="17 18">
    <name type="scientific">Reinekea marina</name>
    <dbReference type="NCBI Taxonomy" id="1310421"/>
    <lineage>
        <taxon>Bacteria</taxon>
        <taxon>Pseudomonadati</taxon>
        <taxon>Pseudomonadota</taxon>
        <taxon>Gammaproteobacteria</taxon>
        <taxon>Oceanospirillales</taxon>
        <taxon>Saccharospirillaceae</taxon>
        <taxon>Reinekea</taxon>
    </lineage>
</organism>
<dbReference type="EC" id="2.7.1.33" evidence="6 16"/>
<evidence type="ECO:0000256" key="2">
    <source>
        <dbReference type="ARBA" id="ARBA00001958"/>
    </source>
</evidence>
<comment type="subcellular location">
    <subcellularLocation>
        <location evidence="3 16">Cytoplasm</location>
    </subcellularLocation>
</comment>
<dbReference type="HAMAP" id="MF_01274">
    <property type="entry name" value="Pantothen_kinase_3"/>
    <property type="match status" value="1"/>
</dbReference>
<dbReference type="PANTHER" id="PTHR34265:SF1">
    <property type="entry name" value="TYPE III PANTOTHENATE KINASE"/>
    <property type="match status" value="1"/>
</dbReference>
<reference evidence="18" key="1">
    <citation type="journal article" date="2019" name="Int. J. Syst. Evol. Microbiol.">
        <title>The Global Catalogue of Microorganisms (GCM) 10K type strain sequencing project: providing services to taxonomists for standard genome sequencing and annotation.</title>
        <authorList>
            <consortium name="The Broad Institute Genomics Platform"/>
            <consortium name="The Broad Institute Genome Sequencing Center for Infectious Disease"/>
            <person name="Wu L."/>
            <person name="Ma J."/>
        </authorList>
    </citation>
    <scope>NUCLEOTIDE SEQUENCE [LARGE SCALE GENOMIC DNA]</scope>
    <source>
        <strain evidence="18">CECT 8288</strain>
    </source>
</reference>
<dbReference type="Pfam" id="PF03309">
    <property type="entry name" value="Pan_kinase"/>
    <property type="match status" value="1"/>
</dbReference>
<protein>
    <recommendedName>
        <fullName evidence="15 16">Type III pantothenate kinase</fullName>
        <ecNumber evidence="6 16">2.7.1.33</ecNumber>
    </recommendedName>
    <alternativeName>
        <fullName evidence="16">PanK-III</fullName>
    </alternativeName>
    <alternativeName>
        <fullName evidence="16">Pantothenic acid kinase</fullName>
    </alternativeName>
</protein>
<dbReference type="Proteomes" id="UP001595710">
    <property type="component" value="Unassembled WGS sequence"/>
</dbReference>
<comment type="pathway">
    <text evidence="4 16">Cofactor biosynthesis; coenzyme A biosynthesis; CoA from (R)-pantothenate: step 1/5.</text>
</comment>
<dbReference type="InterPro" id="IPR004619">
    <property type="entry name" value="Type_III_PanK"/>
</dbReference>
<dbReference type="GO" id="GO:0004594">
    <property type="term" value="F:pantothenate kinase activity"/>
    <property type="evidence" value="ECO:0007669"/>
    <property type="project" value="UniProtKB-EC"/>
</dbReference>
<dbReference type="SUPFAM" id="SSF53067">
    <property type="entry name" value="Actin-like ATPase domain"/>
    <property type="match status" value="2"/>
</dbReference>
<evidence type="ECO:0000256" key="5">
    <source>
        <dbReference type="ARBA" id="ARBA00011738"/>
    </source>
</evidence>
<dbReference type="InterPro" id="IPR043129">
    <property type="entry name" value="ATPase_NBD"/>
</dbReference>
<feature type="binding site" evidence="16">
    <location>
        <position position="84"/>
    </location>
    <ligand>
        <name>substrate</name>
    </ligand>
</feature>
<evidence type="ECO:0000256" key="11">
    <source>
        <dbReference type="ARBA" id="ARBA00022840"/>
    </source>
</evidence>
<comment type="caution">
    <text evidence="16">Lacks conserved residue(s) required for the propagation of feature annotation.</text>
</comment>
<evidence type="ECO:0000256" key="9">
    <source>
        <dbReference type="ARBA" id="ARBA00022741"/>
    </source>
</evidence>
<keyword evidence="11 16" id="KW-0067">ATP-binding</keyword>
<evidence type="ECO:0000256" key="14">
    <source>
        <dbReference type="ARBA" id="ARBA00038036"/>
    </source>
</evidence>
<comment type="cofactor">
    <cofactor evidence="2">
        <name>K(+)</name>
        <dbReference type="ChEBI" id="CHEBI:29103"/>
    </cofactor>
</comment>
<evidence type="ECO:0000256" key="3">
    <source>
        <dbReference type="ARBA" id="ARBA00004496"/>
    </source>
</evidence>
<evidence type="ECO:0000256" key="16">
    <source>
        <dbReference type="HAMAP-Rule" id="MF_01274"/>
    </source>
</evidence>
<gene>
    <name evidence="16" type="primary">coaX</name>
    <name evidence="17" type="ORF">ACFOND_13770</name>
</gene>
<evidence type="ECO:0000256" key="12">
    <source>
        <dbReference type="ARBA" id="ARBA00022958"/>
    </source>
</evidence>
<keyword evidence="7 16" id="KW-0963">Cytoplasm</keyword>
<keyword evidence="10 16" id="KW-0418">Kinase</keyword>
<keyword evidence="12 16" id="KW-0630">Potassium</keyword>
<feature type="binding site" evidence="16">
    <location>
        <begin position="10"/>
        <end position="17"/>
    </location>
    <ligand>
        <name>ATP</name>
        <dbReference type="ChEBI" id="CHEBI:30616"/>
    </ligand>
</feature>
<evidence type="ECO:0000256" key="6">
    <source>
        <dbReference type="ARBA" id="ARBA00012102"/>
    </source>
</evidence>
<comment type="subunit">
    <text evidence="5 16">Homodimer.</text>
</comment>
<dbReference type="CDD" id="cd24015">
    <property type="entry name" value="ASKHA_NBD_PanK-III"/>
    <property type="match status" value="1"/>
</dbReference>
<evidence type="ECO:0000313" key="17">
    <source>
        <dbReference type="EMBL" id="MFC3702705.1"/>
    </source>
</evidence>
<feature type="active site" description="Proton acceptor" evidence="16">
    <location>
        <position position="93"/>
    </location>
</feature>
<evidence type="ECO:0000256" key="1">
    <source>
        <dbReference type="ARBA" id="ARBA00001206"/>
    </source>
</evidence>